<dbReference type="HAMAP" id="MF_00163">
    <property type="entry name" value="Pep_deformylase"/>
    <property type="match status" value="1"/>
</dbReference>
<evidence type="ECO:0000313" key="8">
    <source>
        <dbReference type="Proteomes" id="UP000243297"/>
    </source>
</evidence>
<keyword evidence="4 6" id="KW-0648">Protein biosynthesis</keyword>
<dbReference type="GO" id="GO:0006412">
    <property type="term" value="P:translation"/>
    <property type="evidence" value="ECO:0007669"/>
    <property type="project" value="UniProtKB-UniRule"/>
</dbReference>
<dbReference type="PIRSF" id="PIRSF004749">
    <property type="entry name" value="Pep_def"/>
    <property type="match status" value="1"/>
</dbReference>
<comment type="similarity">
    <text evidence="1 6">Belongs to the polypeptide deformylase family.</text>
</comment>
<evidence type="ECO:0000256" key="3">
    <source>
        <dbReference type="ARBA" id="ARBA00022801"/>
    </source>
</evidence>
<dbReference type="STRING" id="118967.SAMN02745191_1492"/>
<proteinExistence type="inferred from homology"/>
<dbReference type="Pfam" id="PF01327">
    <property type="entry name" value="Pep_deformylase"/>
    <property type="match status" value="1"/>
</dbReference>
<dbReference type="Gene3D" id="3.90.45.10">
    <property type="entry name" value="Peptide deformylase"/>
    <property type="match status" value="1"/>
</dbReference>
<keyword evidence="2 6" id="KW-0479">Metal-binding</keyword>
<evidence type="ECO:0000256" key="4">
    <source>
        <dbReference type="ARBA" id="ARBA00022917"/>
    </source>
</evidence>
<reference evidence="8" key="1">
    <citation type="submission" date="2017-02" db="EMBL/GenBank/DDBJ databases">
        <authorList>
            <person name="Varghese N."/>
            <person name="Submissions S."/>
        </authorList>
    </citation>
    <scope>NUCLEOTIDE SEQUENCE [LARGE SCALE GENOMIC DNA]</scope>
    <source>
        <strain evidence="8">ATCC 25662</strain>
    </source>
</reference>
<feature type="active site" evidence="6">
    <location>
        <position position="160"/>
    </location>
</feature>
<dbReference type="PANTHER" id="PTHR10458">
    <property type="entry name" value="PEPTIDE DEFORMYLASE"/>
    <property type="match status" value="1"/>
</dbReference>
<organism evidence="7 8">
    <name type="scientific">Anaerorhabdus furcosa</name>
    <dbReference type="NCBI Taxonomy" id="118967"/>
    <lineage>
        <taxon>Bacteria</taxon>
        <taxon>Bacillati</taxon>
        <taxon>Bacillota</taxon>
        <taxon>Erysipelotrichia</taxon>
        <taxon>Erysipelotrichales</taxon>
        <taxon>Erysipelotrichaceae</taxon>
        <taxon>Anaerorhabdus</taxon>
    </lineage>
</organism>
<dbReference type="AlphaFoldDB" id="A0A1T4N659"/>
<dbReference type="SUPFAM" id="SSF56420">
    <property type="entry name" value="Peptide deformylase"/>
    <property type="match status" value="1"/>
</dbReference>
<dbReference type="GO" id="GO:0042586">
    <property type="term" value="F:peptide deformylase activity"/>
    <property type="evidence" value="ECO:0007669"/>
    <property type="project" value="UniProtKB-UniRule"/>
</dbReference>
<evidence type="ECO:0000256" key="2">
    <source>
        <dbReference type="ARBA" id="ARBA00022723"/>
    </source>
</evidence>
<dbReference type="FunFam" id="3.90.45.10:FF:000002">
    <property type="entry name" value="Peptide deformylase"/>
    <property type="match status" value="1"/>
</dbReference>
<keyword evidence="5 6" id="KW-0408">Iron</keyword>
<feature type="binding site" evidence="6">
    <location>
        <position position="159"/>
    </location>
    <ligand>
        <name>Fe cation</name>
        <dbReference type="ChEBI" id="CHEBI:24875"/>
    </ligand>
</feature>
<sequence length="188" mass="21411">MEINNNTIVKDTDPKIREKSFPVDLPLSHEDREILKNMLNYVKESIIPEIAEAKNLRPAVGISAIQIGIPKQLTAISLTDYDKNDNEIHYEYALVNPKIVSYSVQMSYLENGEGCLSVEDPHQGFVPRHARIKVEAFDMLQNKNVTIKAQGYFAIVLQHEIDHFSGTLFYDRIDQENPFKPIEGAQVI</sequence>
<dbReference type="EC" id="3.5.1.88" evidence="6"/>
<feature type="binding site" evidence="6">
    <location>
        <position position="115"/>
    </location>
    <ligand>
        <name>Fe cation</name>
        <dbReference type="ChEBI" id="CHEBI:24875"/>
    </ligand>
</feature>
<comment type="cofactor">
    <cofactor evidence="6">
        <name>Fe(2+)</name>
        <dbReference type="ChEBI" id="CHEBI:29033"/>
    </cofactor>
    <text evidence="6">Binds 1 Fe(2+) ion.</text>
</comment>
<feature type="binding site" evidence="6">
    <location>
        <position position="163"/>
    </location>
    <ligand>
        <name>Fe cation</name>
        <dbReference type="ChEBI" id="CHEBI:24875"/>
    </ligand>
</feature>
<dbReference type="GO" id="GO:0046872">
    <property type="term" value="F:metal ion binding"/>
    <property type="evidence" value="ECO:0007669"/>
    <property type="project" value="UniProtKB-KW"/>
</dbReference>
<dbReference type="InterPro" id="IPR023635">
    <property type="entry name" value="Peptide_deformylase"/>
</dbReference>
<dbReference type="PRINTS" id="PR01576">
    <property type="entry name" value="PDEFORMYLASE"/>
</dbReference>
<keyword evidence="8" id="KW-1185">Reference proteome</keyword>
<accession>A0A1T4N659</accession>
<dbReference type="OrthoDB" id="9784988at2"/>
<comment type="function">
    <text evidence="6">Removes the formyl group from the N-terminal Met of newly synthesized proteins. Requires at least a dipeptide for an efficient rate of reaction. N-terminal L-methionine is a prerequisite for activity but the enzyme has broad specificity at other positions.</text>
</comment>
<dbReference type="PANTHER" id="PTHR10458:SF8">
    <property type="entry name" value="PEPTIDE DEFORMYLASE 2"/>
    <property type="match status" value="1"/>
</dbReference>
<keyword evidence="3 6" id="KW-0378">Hydrolase</keyword>
<protein>
    <recommendedName>
        <fullName evidence="6">Peptide deformylase</fullName>
        <shortName evidence="6">PDF</shortName>
        <ecNumber evidence="6">3.5.1.88</ecNumber>
    </recommendedName>
    <alternativeName>
        <fullName evidence="6">Polypeptide deformylase</fullName>
    </alternativeName>
</protein>
<comment type="catalytic activity">
    <reaction evidence="6">
        <text>N-terminal N-formyl-L-methionyl-[peptide] + H2O = N-terminal L-methionyl-[peptide] + formate</text>
        <dbReference type="Rhea" id="RHEA:24420"/>
        <dbReference type="Rhea" id="RHEA-COMP:10639"/>
        <dbReference type="Rhea" id="RHEA-COMP:10640"/>
        <dbReference type="ChEBI" id="CHEBI:15377"/>
        <dbReference type="ChEBI" id="CHEBI:15740"/>
        <dbReference type="ChEBI" id="CHEBI:49298"/>
        <dbReference type="ChEBI" id="CHEBI:64731"/>
        <dbReference type="EC" id="3.5.1.88"/>
    </reaction>
</comment>
<dbReference type="RefSeq" id="WP_078711894.1">
    <property type="nucleotide sequence ID" value="NZ_FUWY01000004.1"/>
</dbReference>
<evidence type="ECO:0000256" key="5">
    <source>
        <dbReference type="ARBA" id="ARBA00023004"/>
    </source>
</evidence>
<dbReference type="InterPro" id="IPR036821">
    <property type="entry name" value="Peptide_deformylase_sf"/>
</dbReference>
<dbReference type="CDD" id="cd00487">
    <property type="entry name" value="Pep_deformylase"/>
    <property type="match status" value="1"/>
</dbReference>
<evidence type="ECO:0000256" key="1">
    <source>
        <dbReference type="ARBA" id="ARBA00010759"/>
    </source>
</evidence>
<dbReference type="Proteomes" id="UP000243297">
    <property type="component" value="Unassembled WGS sequence"/>
</dbReference>
<dbReference type="NCBIfam" id="TIGR00079">
    <property type="entry name" value="pept_deformyl"/>
    <property type="match status" value="1"/>
</dbReference>
<evidence type="ECO:0000256" key="6">
    <source>
        <dbReference type="HAMAP-Rule" id="MF_00163"/>
    </source>
</evidence>
<evidence type="ECO:0000313" key="7">
    <source>
        <dbReference type="EMBL" id="SJZ74527.1"/>
    </source>
</evidence>
<name>A0A1T4N659_9FIRM</name>
<gene>
    <name evidence="6" type="primary">def</name>
    <name evidence="7" type="ORF">SAMN02745191_1492</name>
</gene>
<dbReference type="EMBL" id="FUWY01000004">
    <property type="protein sequence ID" value="SJZ74527.1"/>
    <property type="molecule type" value="Genomic_DNA"/>
</dbReference>